<reference evidence="7 8" key="1">
    <citation type="submission" date="2016-01" db="EMBL/GenBank/DDBJ databases">
        <title>Biosynthesis of antibiotic leucinostatins and their inhibition on Phytophthora in bio-control Purpureocillium lilacinum.</title>
        <authorList>
            <person name="Wang G."/>
            <person name="Liu Z."/>
            <person name="Lin R."/>
            <person name="Li E."/>
            <person name="Mao Z."/>
            <person name="Ling J."/>
            <person name="Yin W."/>
            <person name="Xie B."/>
        </authorList>
    </citation>
    <scope>NUCLEOTIDE SEQUENCE [LARGE SCALE GENOMIC DNA]</scope>
    <source>
        <strain evidence="7">PLBJ-1</strain>
    </source>
</reference>
<dbReference type="Gene3D" id="1.10.420.10">
    <property type="entry name" value="Peroxidase, domain 2"/>
    <property type="match status" value="1"/>
</dbReference>
<dbReference type="PRINTS" id="PR00459">
    <property type="entry name" value="ASPEROXIDASE"/>
</dbReference>
<feature type="compositionally biased region" description="Low complexity" evidence="4">
    <location>
        <begin position="574"/>
        <end position="603"/>
    </location>
</feature>
<name>A0A179GI56_PURLI</name>
<evidence type="ECO:0000256" key="1">
    <source>
        <dbReference type="ARBA" id="ARBA00003917"/>
    </source>
</evidence>
<evidence type="ECO:0000256" key="2">
    <source>
        <dbReference type="ARBA" id="ARBA00005997"/>
    </source>
</evidence>
<dbReference type="Pfam" id="PF00141">
    <property type="entry name" value="peroxidase"/>
    <property type="match status" value="1"/>
</dbReference>
<dbReference type="Pfam" id="PF01822">
    <property type="entry name" value="WSC"/>
    <property type="match status" value="3"/>
</dbReference>
<dbReference type="FunFam" id="1.10.520.10:FF:000020">
    <property type="entry name" value="Peroxisomal ascorbate peroxidase"/>
    <property type="match status" value="1"/>
</dbReference>
<dbReference type="SUPFAM" id="SSF48113">
    <property type="entry name" value="Heme-dependent peroxidases"/>
    <property type="match status" value="1"/>
</dbReference>
<comment type="function">
    <text evidence="1">Destroys radicals which are normally produced within the cells and which are toxic to biological systems.</text>
</comment>
<feature type="domain" description="WSC" evidence="6">
    <location>
        <begin position="836"/>
        <end position="927"/>
    </location>
</feature>
<feature type="compositionally biased region" description="Pro residues" evidence="4">
    <location>
        <begin position="930"/>
        <end position="941"/>
    </location>
</feature>
<dbReference type="SMART" id="SM00321">
    <property type="entry name" value="WSC"/>
    <property type="match status" value="3"/>
</dbReference>
<dbReference type="GO" id="GO:0004601">
    <property type="term" value="F:peroxidase activity"/>
    <property type="evidence" value="ECO:0007669"/>
    <property type="project" value="InterPro"/>
</dbReference>
<evidence type="ECO:0000259" key="6">
    <source>
        <dbReference type="PROSITE" id="PS51212"/>
    </source>
</evidence>
<dbReference type="Gene3D" id="1.10.520.10">
    <property type="match status" value="1"/>
</dbReference>
<comment type="caution">
    <text evidence="7">The sequence shown here is derived from an EMBL/GenBank/DDBJ whole genome shotgun (WGS) entry which is preliminary data.</text>
</comment>
<sequence length="951" mass="100496">MPIVDLLIRVSFWSPGQDQDQAEAAQSTNSTIMRSSSPASLVLALGLAGRALADPTWPSPIDELEEIMFQLTSFRARKFADTVSPCTNEASGPGRQNAAEWLRTAFHDMSTANTFFKTGGLDGSLQYELDNGENTGPGHKTTLQFMAPFVSPRSSLSDLIALGVYTSVRSCGGPAVPFRAGRKDATEKGATGVPQPQNSVVTFQQQFERMGFTTEEMIQVTACGHTIGGVHKDEFPDLMPPNAPANGEVPLDSTVAVFDNKVVTEYLSGNTTNPLVVGPSVAINKNSDFKVFNADSNKTMTTMTDNDKFKDICKVVLQKMIDVVPPGVTLTDPIVPYTVKPVNLQLTLAQGGTMLSLTGYIRVKTTGLPDGSVKSITITYKDRKGSADCGSSSCAITSSLQGVGQGFDDTFAFFPISATIPAASGISSFTVTVNDKTYDNNGKGYPLQDDIIFQAPQSCVTGNAGAVTLVAAVRNDVAASNGAQATVYYKEPQTGSPVPLQKSAAVQLKKGNCVGKYTLFSSDYTIQGGLPYQSHVDVTAGTQTDGFKSLTDIGGTCRPFDNPAPCDGGEPPVSSTTTTTTTDTTTTTTTTSDGGSTTTTSTTAAPTETLHHRDAVGGYKMVSCWTEGTGARALTGNSFANDSMTLEKCMNYCSAYVYWGTEYGRECYCGNSLDGSSKAAPLADCNMPCGGDASQYCGAGSRLELYSTTSAPVTPTPTATLIHKPTVSPYTLVGCWTEGNGKRALEQKATAANDMTNDACGTFCKDFKYFGTEYGSECYCGSYLDETSQTAPLADCAMPCAGDKYQYCGGSSRLELYMNPNATGGGPPEQPAAVGDFVLVGCQTEGNGTRALADAATAADDMTNAKCADFCKAYKFFGTEYGRECYCGNKLDVSSKEAPQKECGMLCGGSAQQFCGAANRLSVYTKKEVPPPPASPSPTPSQPAGRRRHRW</sequence>
<protein>
    <submittedName>
        <fullName evidence="7">Wsc domain-containing protein</fullName>
    </submittedName>
</protein>
<dbReference type="InterPro" id="IPR002889">
    <property type="entry name" value="WSC_carb-bd"/>
</dbReference>
<dbReference type="PANTHER" id="PTHR45964:SF5">
    <property type="entry name" value="WSCD FAMILY MEMBER CG9164"/>
    <property type="match status" value="1"/>
</dbReference>
<dbReference type="InterPro" id="IPR002016">
    <property type="entry name" value="Haem_peroxidase"/>
</dbReference>
<proteinExistence type="inferred from homology"/>
<gene>
    <name evidence="7" type="ORF">VFPBJ_07984</name>
</gene>
<dbReference type="AlphaFoldDB" id="A0A179GI56"/>
<evidence type="ECO:0000259" key="5">
    <source>
        <dbReference type="PROSITE" id="PS50873"/>
    </source>
</evidence>
<evidence type="ECO:0000256" key="3">
    <source>
        <dbReference type="ARBA" id="ARBA00022737"/>
    </source>
</evidence>
<dbReference type="PRINTS" id="PR00458">
    <property type="entry name" value="PEROXIDASE"/>
</dbReference>
<evidence type="ECO:0000313" key="7">
    <source>
        <dbReference type="EMBL" id="OAQ77512.1"/>
    </source>
</evidence>
<feature type="domain" description="WSC" evidence="6">
    <location>
        <begin position="729"/>
        <end position="820"/>
    </location>
</feature>
<dbReference type="GO" id="GO:0020037">
    <property type="term" value="F:heme binding"/>
    <property type="evidence" value="ECO:0007669"/>
    <property type="project" value="InterPro"/>
</dbReference>
<feature type="domain" description="Plant heme peroxidase family profile" evidence="5">
    <location>
        <begin position="155"/>
        <end position="312"/>
    </location>
</feature>
<feature type="domain" description="WSC" evidence="6">
    <location>
        <begin position="618"/>
        <end position="709"/>
    </location>
</feature>
<dbReference type="InterPro" id="IPR051589">
    <property type="entry name" value="Sialate-O-sulfotransferase"/>
</dbReference>
<feature type="region of interest" description="Disordered" evidence="4">
    <location>
        <begin position="926"/>
        <end position="951"/>
    </location>
</feature>
<evidence type="ECO:0000313" key="8">
    <source>
        <dbReference type="Proteomes" id="UP000078240"/>
    </source>
</evidence>
<dbReference type="InterPro" id="IPR002207">
    <property type="entry name" value="Peroxidase_I"/>
</dbReference>
<dbReference type="PROSITE" id="PS51212">
    <property type="entry name" value="WSC"/>
    <property type="match status" value="3"/>
</dbReference>
<comment type="similarity">
    <text evidence="2">Belongs to the peroxidase family. Cytochrome c peroxidase subfamily.</text>
</comment>
<dbReference type="Proteomes" id="UP000078240">
    <property type="component" value="Unassembled WGS sequence"/>
</dbReference>
<keyword evidence="3" id="KW-0677">Repeat</keyword>
<dbReference type="PROSITE" id="PS50873">
    <property type="entry name" value="PEROXIDASE_4"/>
    <property type="match status" value="1"/>
</dbReference>
<dbReference type="GO" id="GO:0006979">
    <property type="term" value="P:response to oxidative stress"/>
    <property type="evidence" value="ECO:0007669"/>
    <property type="project" value="InterPro"/>
</dbReference>
<dbReference type="EMBL" id="LSBH01000006">
    <property type="protein sequence ID" value="OAQ77512.1"/>
    <property type="molecule type" value="Genomic_DNA"/>
</dbReference>
<feature type="region of interest" description="Disordered" evidence="4">
    <location>
        <begin position="561"/>
        <end position="607"/>
    </location>
</feature>
<dbReference type="PANTHER" id="PTHR45964">
    <property type="entry name" value="WSCD FAMILY MEMBER CG9164"/>
    <property type="match status" value="1"/>
</dbReference>
<dbReference type="InterPro" id="IPR010255">
    <property type="entry name" value="Haem_peroxidase_sf"/>
</dbReference>
<organism evidence="7 8">
    <name type="scientific">Purpureocillium lilacinum</name>
    <name type="common">Paecilomyces lilacinus</name>
    <dbReference type="NCBI Taxonomy" id="33203"/>
    <lineage>
        <taxon>Eukaryota</taxon>
        <taxon>Fungi</taxon>
        <taxon>Dikarya</taxon>
        <taxon>Ascomycota</taxon>
        <taxon>Pezizomycotina</taxon>
        <taxon>Sordariomycetes</taxon>
        <taxon>Hypocreomycetidae</taxon>
        <taxon>Hypocreales</taxon>
        <taxon>Ophiocordycipitaceae</taxon>
        <taxon>Purpureocillium</taxon>
    </lineage>
</organism>
<accession>A0A179GI56</accession>
<evidence type="ECO:0000256" key="4">
    <source>
        <dbReference type="SAM" id="MobiDB-lite"/>
    </source>
</evidence>